<evidence type="ECO:0000313" key="2">
    <source>
        <dbReference type="Proteomes" id="UP001168821"/>
    </source>
</evidence>
<keyword evidence="2" id="KW-1185">Reference proteome</keyword>
<sequence>MGPVWRLNITFLPLPSDIRVKPEIPFGVIHHQRNLFSDAGELDPVKYFTSRHKIESEVLPCLAFLF</sequence>
<organism evidence="1 2">
    <name type="scientific">Zophobas morio</name>
    <dbReference type="NCBI Taxonomy" id="2755281"/>
    <lineage>
        <taxon>Eukaryota</taxon>
        <taxon>Metazoa</taxon>
        <taxon>Ecdysozoa</taxon>
        <taxon>Arthropoda</taxon>
        <taxon>Hexapoda</taxon>
        <taxon>Insecta</taxon>
        <taxon>Pterygota</taxon>
        <taxon>Neoptera</taxon>
        <taxon>Endopterygota</taxon>
        <taxon>Coleoptera</taxon>
        <taxon>Polyphaga</taxon>
        <taxon>Cucujiformia</taxon>
        <taxon>Tenebrionidae</taxon>
        <taxon>Zophobas</taxon>
    </lineage>
</organism>
<protein>
    <submittedName>
        <fullName evidence="1">Uncharacterized protein</fullName>
    </submittedName>
</protein>
<proteinExistence type="predicted"/>
<gene>
    <name evidence="1" type="ORF">Zmor_013630</name>
</gene>
<accession>A0AA38MFX1</accession>
<dbReference type="EMBL" id="JALNTZ010000004">
    <property type="protein sequence ID" value="KAJ3654441.1"/>
    <property type="molecule type" value="Genomic_DNA"/>
</dbReference>
<name>A0AA38MFX1_9CUCU</name>
<dbReference type="AlphaFoldDB" id="A0AA38MFX1"/>
<evidence type="ECO:0000313" key="1">
    <source>
        <dbReference type="EMBL" id="KAJ3654441.1"/>
    </source>
</evidence>
<comment type="caution">
    <text evidence="1">The sequence shown here is derived from an EMBL/GenBank/DDBJ whole genome shotgun (WGS) entry which is preliminary data.</text>
</comment>
<dbReference type="Proteomes" id="UP001168821">
    <property type="component" value="Unassembled WGS sequence"/>
</dbReference>
<reference evidence="1" key="1">
    <citation type="journal article" date="2023" name="G3 (Bethesda)">
        <title>Whole genome assemblies of Zophobas morio and Tenebrio molitor.</title>
        <authorList>
            <person name="Kaur S."/>
            <person name="Stinson S.A."/>
            <person name="diCenzo G.C."/>
        </authorList>
    </citation>
    <scope>NUCLEOTIDE SEQUENCE</scope>
    <source>
        <strain evidence="1">QUZm001</strain>
    </source>
</reference>